<evidence type="ECO:0000256" key="8">
    <source>
        <dbReference type="SAM" id="MobiDB-lite"/>
    </source>
</evidence>
<dbReference type="GO" id="GO:0008311">
    <property type="term" value="F:double-stranded DNA 3'-5' DNA exonuclease activity"/>
    <property type="evidence" value="ECO:0007669"/>
    <property type="project" value="TreeGrafter"/>
</dbReference>
<evidence type="ECO:0000313" key="11">
    <source>
        <dbReference type="Proteomes" id="UP001163850"/>
    </source>
</evidence>
<keyword evidence="4 6" id="KW-0460">Magnesium</keyword>
<keyword evidence="6" id="KW-0464">Manganese</keyword>
<comment type="similarity">
    <text evidence="1">Belongs to the DNA repair enzymes AP/ExoA family.</text>
</comment>
<evidence type="ECO:0000259" key="9">
    <source>
        <dbReference type="Pfam" id="PF03372"/>
    </source>
</evidence>
<dbReference type="AlphaFoldDB" id="A0AA38PPX2"/>
<feature type="compositionally biased region" description="Polar residues" evidence="8">
    <location>
        <begin position="166"/>
        <end position="176"/>
    </location>
</feature>
<dbReference type="GO" id="GO:0008081">
    <property type="term" value="F:phosphoric diester hydrolase activity"/>
    <property type="evidence" value="ECO:0007669"/>
    <property type="project" value="TreeGrafter"/>
</dbReference>
<keyword evidence="3" id="KW-0378">Hydrolase</keyword>
<feature type="compositionally biased region" description="Basic residues" evidence="8">
    <location>
        <begin position="177"/>
        <end position="190"/>
    </location>
</feature>
<dbReference type="InterPro" id="IPR004808">
    <property type="entry name" value="AP_endonuc_1"/>
</dbReference>
<dbReference type="PANTHER" id="PTHR22748">
    <property type="entry name" value="AP ENDONUCLEASE"/>
    <property type="match status" value="1"/>
</dbReference>
<dbReference type="Gene3D" id="3.60.10.10">
    <property type="entry name" value="Endonuclease/exonuclease/phosphatase"/>
    <property type="match status" value="1"/>
</dbReference>
<feature type="binding site" evidence="6">
    <location>
        <position position="440"/>
    </location>
    <ligand>
        <name>Mg(2+)</name>
        <dbReference type="ChEBI" id="CHEBI:18420"/>
        <label>1</label>
    </ligand>
</feature>
<feature type="region of interest" description="Disordered" evidence="8">
    <location>
        <begin position="1"/>
        <end position="37"/>
    </location>
</feature>
<feature type="site" description="Important for catalytic activity" evidence="7">
    <location>
        <position position="414"/>
    </location>
</feature>
<sequence length="488" mass="54850">MSISQSYRAPLLGHRRGFSSQLPNSSGDHTQQGQNQGVRTWIRTAERQDVRTLAGGDLNLPVGSVFNDSQSRRADGMVGEGSPEPPSLHTQGRDGATPATNIERAEGVQEQRRSPPRMSSNSTHPGSISTGRNAPQMGIRPDREHEITPNVRAPENQEGSRLDAANLNSTQQCQMNRRQRRALQKGRATKKAAVQVGSLNMRGYGNPRLTHPDNKWKSVWYLMKRRRIGVLALQETHLTDERVQEINEYYNKKVHVFASHNPDNPTGKGGVAIVINRRQIALEAPKVHPIIPGHAMMVQLTIHKKDQLNILVVYAPNVTSSNGSENADFWNEIQTYFEERNTLAKPDILLGDCNMVEAGIIDRLPAHDDPEDACEALDNLKMRLNIRDGWRTTFPDTKSFTYMQSATGVQSRIDRIYMSDVMLETAREWRITESGIPNADHSLISVQITSEEAPWIGKGRWRIPDYVIKDKDLLKYAPHMENIQNAIN</sequence>
<keyword evidence="10" id="KW-0540">Nuclease</keyword>
<feature type="region of interest" description="Disordered" evidence="8">
    <location>
        <begin position="61"/>
        <end position="192"/>
    </location>
</feature>
<feature type="domain" description="Endonuclease/exonuclease/phosphatase" evidence="9">
    <location>
        <begin position="222"/>
        <end position="435"/>
    </location>
</feature>
<evidence type="ECO:0000256" key="4">
    <source>
        <dbReference type="ARBA" id="ARBA00022842"/>
    </source>
</evidence>
<feature type="compositionally biased region" description="Basic and acidic residues" evidence="8">
    <location>
        <begin position="103"/>
        <end position="113"/>
    </location>
</feature>
<evidence type="ECO:0000256" key="2">
    <source>
        <dbReference type="ARBA" id="ARBA00022723"/>
    </source>
</evidence>
<dbReference type="CDD" id="cd09076">
    <property type="entry name" value="L1-EN"/>
    <property type="match status" value="1"/>
</dbReference>
<evidence type="ECO:0000256" key="6">
    <source>
        <dbReference type="PIRSR" id="PIRSR604808-2"/>
    </source>
</evidence>
<dbReference type="SUPFAM" id="SSF56219">
    <property type="entry name" value="DNase I-like"/>
    <property type="match status" value="1"/>
</dbReference>
<keyword evidence="10" id="KW-0255">Endonuclease</keyword>
<feature type="site" description="Interaction with DNA substrate" evidence="7">
    <location>
        <position position="441"/>
    </location>
</feature>
<name>A0AA38PPX2_9AGAR</name>
<protein>
    <submittedName>
        <fullName evidence="10">Endonuclease/exonuclease/phosphatase</fullName>
    </submittedName>
</protein>
<feature type="compositionally biased region" description="Polar residues" evidence="8">
    <location>
        <begin position="18"/>
        <end position="37"/>
    </location>
</feature>
<dbReference type="PANTHER" id="PTHR22748:SF26">
    <property type="entry name" value="ENDONUCLEASE_EXONUCLEASE_PHOSPHATASE DOMAIN-CONTAINING PROTEIN"/>
    <property type="match status" value="1"/>
</dbReference>
<comment type="cofactor">
    <cofactor evidence="6">
        <name>Mg(2+)</name>
        <dbReference type="ChEBI" id="CHEBI:18420"/>
    </cofactor>
    <cofactor evidence="6">
        <name>Mn(2+)</name>
        <dbReference type="ChEBI" id="CHEBI:29035"/>
    </cofactor>
    <text evidence="6">Probably binds two magnesium or manganese ions per subunit.</text>
</comment>
<evidence type="ECO:0000256" key="1">
    <source>
        <dbReference type="ARBA" id="ARBA00007092"/>
    </source>
</evidence>
<feature type="site" description="Transition state stabilizer" evidence="7">
    <location>
        <position position="354"/>
    </location>
</feature>
<feature type="active site" description="Proton donor/acceptor" evidence="5">
    <location>
        <position position="352"/>
    </location>
</feature>
<feature type="active site" description="Proton acceptor" evidence="5">
    <location>
        <position position="441"/>
    </location>
</feature>
<feature type="binding site" evidence="6">
    <location>
        <position position="200"/>
    </location>
    <ligand>
        <name>Mg(2+)</name>
        <dbReference type="ChEBI" id="CHEBI:18420"/>
        <label>1</label>
    </ligand>
</feature>
<feature type="active site" evidence="5">
    <location>
        <position position="314"/>
    </location>
</feature>
<comment type="caution">
    <text evidence="10">The sequence shown here is derived from an EMBL/GenBank/DDBJ whole genome shotgun (WGS) entry which is preliminary data.</text>
</comment>
<dbReference type="GO" id="GO:0003906">
    <property type="term" value="F:DNA-(apurinic or apyrimidinic site) endonuclease activity"/>
    <property type="evidence" value="ECO:0007669"/>
    <property type="project" value="TreeGrafter"/>
</dbReference>
<evidence type="ECO:0000313" key="10">
    <source>
        <dbReference type="EMBL" id="KAJ3979564.1"/>
    </source>
</evidence>
<dbReference type="GO" id="GO:0006284">
    <property type="term" value="P:base-excision repair"/>
    <property type="evidence" value="ECO:0007669"/>
    <property type="project" value="TreeGrafter"/>
</dbReference>
<organism evidence="10 11">
    <name type="scientific">Lentinula detonsa</name>
    <dbReference type="NCBI Taxonomy" id="2804962"/>
    <lineage>
        <taxon>Eukaryota</taxon>
        <taxon>Fungi</taxon>
        <taxon>Dikarya</taxon>
        <taxon>Basidiomycota</taxon>
        <taxon>Agaricomycotina</taxon>
        <taxon>Agaricomycetes</taxon>
        <taxon>Agaricomycetidae</taxon>
        <taxon>Agaricales</taxon>
        <taxon>Marasmiineae</taxon>
        <taxon>Omphalotaceae</taxon>
        <taxon>Lentinula</taxon>
    </lineage>
</organism>
<evidence type="ECO:0000256" key="3">
    <source>
        <dbReference type="ARBA" id="ARBA00022801"/>
    </source>
</evidence>
<feature type="binding site" evidence="6">
    <location>
        <position position="354"/>
    </location>
    <ligand>
        <name>Mg(2+)</name>
        <dbReference type="ChEBI" id="CHEBI:18420"/>
        <label>1</label>
    </ligand>
</feature>
<evidence type="ECO:0000256" key="5">
    <source>
        <dbReference type="PIRSR" id="PIRSR604808-1"/>
    </source>
</evidence>
<dbReference type="GO" id="GO:0005634">
    <property type="term" value="C:nucleus"/>
    <property type="evidence" value="ECO:0007669"/>
    <property type="project" value="TreeGrafter"/>
</dbReference>
<proteinExistence type="inferred from homology"/>
<dbReference type="InterPro" id="IPR036691">
    <property type="entry name" value="Endo/exonu/phosph_ase_sf"/>
</dbReference>
<gene>
    <name evidence="10" type="ORF">F5890DRAFT_1636001</name>
</gene>
<dbReference type="InterPro" id="IPR005135">
    <property type="entry name" value="Endo/exonuclease/phosphatase"/>
</dbReference>
<feature type="binding site" evidence="6">
    <location>
        <position position="235"/>
    </location>
    <ligand>
        <name>Mg(2+)</name>
        <dbReference type="ChEBI" id="CHEBI:18420"/>
        <label>1</label>
    </ligand>
</feature>
<feature type="binding site" evidence="6">
    <location>
        <position position="352"/>
    </location>
    <ligand>
        <name>Mg(2+)</name>
        <dbReference type="ChEBI" id="CHEBI:18420"/>
        <label>1</label>
    </ligand>
</feature>
<feature type="binding site" evidence="6">
    <location>
        <position position="441"/>
    </location>
    <ligand>
        <name>Mg(2+)</name>
        <dbReference type="ChEBI" id="CHEBI:18420"/>
        <label>1</label>
    </ligand>
</feature>
<dbReference type="Pfam" id="PF03372">
    <property type="entry name" value="Exo_endo_phos"/>
    <property type="match status" value="1"/>
</dbReference>
<dbReference type="GO" id="GO:0046872">
    <property type="term" value="F:metal ion binding"/>
    <property type="evidence" value="ECO:0007669"/>
    <property type="project" value="UniProtKB-KW"/>
</dbReference>
<feature type="compositionally biased region" description="Polar residues" evidence="8">
    <location>
        <begin position="117"/>
        <end position="133"/>
    </location>
</feature>
<evidence type="ECO:0000256" key="7">
    <source>
        <dbReference type="PIRSR" id="PIRSR604808-3"/>
    </source>
</evidence>
<reference evidence="10" key="1">
    <citation type="submission" date="2022-08" db="EMBL/GenBank/DDBJ databases">
        <authorList>
            <consortium name="DOE Joint Genome Institute"/>
            <person name="Min B."/>
            <person name="Riley R."/>
            <person name="Sierra-Patev S."/>
            <person name="Naranjo-Ortiz M."/>
            <person name="Looney B."/>
            <person name="Konkel Z."/>
            <person name="Slot J.C."/>
            <person name="Sakamoto Y."/>
            <person name="Steenwyk J.L."/>
            <person name="Rokas A."/>
            <person name="Carro J."/>
            <person name="Camarero S."/>
            <person name="Ferreira P."/>
            <person name="Molpeceres G."/>
            <person name="Ruiz-Duenas F.J."/>
            <person name="Serrano A."/>
            <person name="Henrissat B."/>
            <person name="Drula E."/>
            <person name="Hughes K.W."/>
            <person name="Mata J.L."/>
            <person name="Ishikawa N.K."/>
            <person name="Vargas-Isla R."/>
            <person name="Ushijima S."/>
            <person name="Smith C.A."/>
            <person name="Ahrendt S."/>
            <person name="Andreopoulos W."/>
            <person name="He G."/>
            <person name="Labutti K."/>
            <person name="Lipzen A."/>
            <person name="Ng V."/>
            <person name="Sandor L."/>
            <person name="Barry K."/>
            <person name="Martinez A.T."/>
            <person name="Xiao Y."/>
            <person name="Gibbons J.G."/>
            <person name="Terashima K."/>
            <person name="Hibbett D.S."/>
            <person name="Grigoriev I.V."/>
        </authorList>
    </citation>
    <scope>NUCLEOTIDE SEQUENCE</scope>
    <source>
        <strain evidence="10">TFB7829</strain>
    </source>
</reference>
<accession>A0AA38PPX2</accession>
<dbReference type="Proteomes" id="UP001163850">
    <property type="component" value="Unassembled WGS sequence"/>
</dbReference>
<keyword evidence="2 6" id="KW-0479">Metal-binding</keyword>
<dbReference type="EMBL" id="MU802313">
    <property type="protein sequence ID" value="KAJ3979564.1"/>
    <property type="molecule type" value="Genomic_DNA"/>
</dbReference>